<feature type="domain" description="Methyltransferase FkbM" evidence="1">
    <location>
        <begin position="108"/>
        <end position="246"/>
    </location>
</feature>
<evidence type="ECO:0000313" key="3">
    <source>
        <dbReference type="Proteomes" id="UP000239203"/>
    </source>
</evidence>
<reference evidence="2 3" key="1">
    <citation type="submission" date="2018-02" db="EMBL/GenBank/DDBJ databases">
        <title>Genomic Encyclopedia of Archaeal and Bacterial Type Strains, Phase II (KMG-II): from individual species to whole genera.</title>
        <authorList>
            <person name="Goeker M."/>
        </authorList>
    </citation>
    <scope>NUCLEOTIDE SEQUENCE [LARGE SCALE GENOMIC DNA]</scope>
    <source>
        <strain evidence="2 3">YU 961-1</strain>
    </source>
</reference>
<evidence type="ECO:0000313" key="2">
    <source>
        <dbReference type="EMBL" id="PPK66326.1"/>
    </source>
</evidence>
<dbReference type="OrthoDB" id="3701124at2"/>
<dbReference type="GO" id="GO:0032259">
    <property type="term" value="P:methylation"/>
    <property type="evidence" value="ECO:0007669"/>
    <property type="project" value="UniProtKB-KW"/>
</dbReference>
<dbReference type="InterPro" id="IPR006342">
    <property type="entry name" value="FkbM_mtfrase"/>
</dbReference>
<name>A0A2S6GMD9_9PSEU</name>
<dbReference type="NCBIfam" id="TIGR01444">
    <property type="entry name" value="fkbM_fam"/>
    <property type="match status" value="1"/>
</dbReference>
<dbReference type="SUPFAM" id="SSF53335">
    <property type="entry name" value="S-adenosyl-L-methionine-dependent methyltransferases"/>
    <property type="match status" value="1"/>
</dbReference>
<evidence type="ECO:0000259" key="1">
    <source>
        <dbReference type="Pfam" id="PF05050"/>
    </source>
</evidence>
<comment type="caution">
    <text evidence="2">The sequence shown here is derived from an EMBL/GenBank/DDBJ whole genome shotgun (WGS) entry which is preliminary data.</text>
</comment>
<protein>
    <submittedName>
        <fullName evidence="2">FkbM family methyltransferase</fullName>
    </submittedName>
</protein>
<dbReference type="PANTHER" id="PTHR34203">
    <property type="entry name" value="METHYLTRANSFERASE, FKBM FAMILY PROTEIN"/>
    <property type="match status" value="1"/>
</dbReference>
<dbReference type="Pfam" id="PF05050">
    <property type="entry name" value="Methyltransf_21"/>
    <property type="match status" value="1"/>
</dbReference>
<organism evidence="2 3">
    <name type="scientific">Actinokineospora auranticolor</name>
    <dbReference type="NCBI Taxonomy" id="155976"/>
    <lineage>
        <taxon>Bacteria</taxon>
        <taxon>Bacillati</taxon>
        <taxon>Actinomycetota</taxon>
        <taxon>Actinomycetes</taxon>
        <taxon>Pseudonocardiales</taxon>
        <taxon>Pseudonocardiaceae</taxon>
        <taxon>Actinokineospora</taxon>
    </lineage>
</organism>
<dbReference type="Proteomes" id="UP000239203">
    <property type="component" value="Unassembled WGS sequence"/>
</dbReference>
<keyword evidence="2" id="KW-0808">Transferase</keyword>
<accession>A0A2S6GMD9</accession>
<dbReference type="GO" id="GO:0008168">
    <property type="term" value="F:methyltransferase activity"/>
    <property type="evidence" value="ECO:0007669"/>
    <property type="project" value="UniProtKB-KW"/>
</dbReference>
<dbReference type="AlphaFoldDB" id="A0A2S6GMD9"/>
<dbReference type="EMBL" id="PTIX01000010">
    <property type="protein sequence ID" value="PPK66326.1"/>
    <property type="molecule type" value="Genomic_DNA"/>
</dbReference>
<dbReference type="InterPro" id="IPR029063">
    <property type="entry name" value="SAM-dependent_MTases_sf"/>
</dbReference>
<keyword evidence="2" id="KW-0489">Methyltransferase</keyword>
<keyword evidence="3" id="KW-1185">Reference proteome</keyword>
<gene>
    <name evidence="2" type="ORF">CLV40_11030</name>
</gene>
<dbReference type="Gene3D" id="3.40.50.150">
    <property type="entry name" value="Vaccinia Virus protein VP39"/>
    <property type="match status" value="1"/>
</dbReference>
<proteinExistence type="predicted"/>
<dbReference type="RefSeq" id="WP_146108105.1">
    <property type="nucleotide sequence ID" value="NZ_CP154825.1"/>
</dbReference>
<dbReference type="InterPro" id="IPR052514">
    <property type="entry name" value="SAM-dependent_MTase"/>
</dbReference>
<dbReference type="PANTHER" id="PTHR34203:SF15">
    <property type="entry name" value="SLL1173 PROTEIN"/>
    <property type="match status" value="1"/>
</dbReference>
<sequence>MTGPRSATLPRPALRVGRPAPVRVGLAHGLARAHARITRGSLSSPVLAVLDRVLPRGPLPPVAATLAPGVSLRVEGALARTAVVAAGHEHREAEILTAALRPGGVFVDVGAHVGWLSLLIAAHRPDTFVWALEPVPLTADALGANLAASGLSTVELIRVAAGPRRASAWFTTHPDSSFAHQSDIDPVRGALPETGEVRCPVLPLDELWAHRGWPRVDAVKVDVEGAEPDVLRGATTLLTRDRPLLVVDAPTGYARADLAERLAPLGYRQHRAPGMHPRNIVFHV</sequence>